<dbReference type="InterPro" id="IPR045057">
    <property type="entry name" value="Gcn5-rel_NAT"/>
</dbReference>
<evidence type="ECO:0000313" key="2">
    <source>
        <dbReference type="EMBL" id="MCQ4163662.1"/>
    </source>
</evidence>
<evidence type="ECO:0000259" key="1">
    <source>
        <dbReference type="PROSITE" id="PS51729"/>
    </source>
</evidence>
<sequence>MDDLPITHDTAARRFEAWVDGHRCELDYELSGPLMSIVHTGVPEAVGGRGIAARLTEAAAAAARERGWKIRPLCSYARVWFQRHPQQADLLAGN</sequence>
<accession>A0ABT1QMI6</accession>
<dbReference type="PANTHER" id="PTHR31435:SF9">
    <property type="entry name" value="PROTEIN NATD1"/>
    <property type="match status" value="1"/>
</dbReference>
<dbReference type="RefSeq" id="WP_255911092.1">
    <property type="nucleotide sequence ID" value="NZ_JANFQO010000002.1"/>
</dbReference>
<protein>
    <submittedName>
        <fullName evidence="2">N-acetyltransferase</fullName>
    </submittedName>
</protein>
<dbReference type="Proteomes" id="UP001165498">
    <property type="component" value="Unassembled WGS sequence"/>
</dbReference>
<dbReference type="InterPro" id="IPR016181">
    <property type="entry name" value="Acyl_CoA_acyltransferase"/>
</dbReference>
<name>A0ABT1QMI6_9GAMM</name>
<dbReference type="InterPro" id="IPR031165">
    <property type="entry name" value="GNAT_YJDJ"/>
</dbReference>
<comment type="caution">
    <text evidence="2">The sequence shown here is derived from an EMBL/GenBank/DDBJ whole genome shotgun (WGS) entry which is preliminary data.</text>
</comment>
<feature type="domain" description="N-acetyltransferase" evidence="1">
    <location>
        <begin position="7"/>
        <end position="92"/>
    </location>
</feature>
<organism evidence="2 3">
    <name type="scientific">Tahibacter harae</name>
    <dbReference type="NCBI Taxonomy" id="2963937"/>
    <lineage>
        <taxon>Bacteria</taxon>
        <taxon>Pseudomonadati</taxon>
        <taxon>Pseudomonadota</taxon>
        <taxon>Gammaproteobacteria</taxon>
        <taxon>Lysobacterales</taxon>
        <taxon>Rhodanobacteraceae</taxon>
        <taxon>Tahibacter</taxon>
    </lineage>
</organism>
<proteinExistence type="predicted"/>
<dbReference type="SUPFAM" id="SSF55729">
    <property type="entry name" value="Acyl-CoA N-acyltransferases (Nat)"/>
    <property type="match status" value="1"/>
</dbReference>
<dbReference type="EMBL" id="JANFQO010000002">
    <property type="protein sequence ID" value="MCQ4163662.1"/>
    <property type="molecule type" value="Genomic_DNA"/>
</dbReference>
<keyword evidence="3" id="KW-1185">Reference proteome</keyword>
<evidence type="ECO:0000313" key="3">
    <source>
        <dbReference type="Proteomes" id="UP001165498"/>
    </source>
</evidence>
<reference evidence="2" key="1">
    <citation type="submission" date="2022-07" db="EMBL/GenBank/DDBJ databases">
        <title>Tahibacter sp., a new gammaproteobacterium isolated from the silt sample collected at pig farm.</title>
        <authorList>
            <person name="Chen H."/>
        </authorList>
    </citation>
    <scope>NUCLEOTIDE SEQUENCE</scope>
    <source>
        <strain evidence="2">P2K</strain>
    </source>
</reference>
<dbReference type="PANTHER" id="PTHR31435">
    <property type="entry name" value="PROTEIN NATD1"/>
    <property type="match status" value="1"/>
</dbReference>
<dbReference type="Pfam" id="PF14542">
    <property type="entry name" value="Acetyltransf_CG"/>
    <property type="match status" value="1"/>
</dbReference>
<dbReference type="Gene3D" id="3.40.630.30">
    <property type="match status" value="1"/>
</dbReference>
<dbReference type="PROSITE" id="PS51729">
    <property type="entry name" value="GNAT_YJDJ"/>
    <property type="match status" value="1"/>
</dbReference>
<gene>
    <name evidence="2" type="ORF">NM961_02950</name>
</gene>